<dbReference type="Proteomes" id="UP000650628">
    <property type="component" value="Unassembled WGS sequence"/>
</dbReference>
<dbReference type="EMBL" id="BOOO01000047">
    <property type="protein sequence ID" value="GII34154.1"/>
    <property type="molecule type" value="Genomic_DNA"/>
</dbReference>
<evidence type="ECO:0000313" key="1">
    <source>
        <dbReference type="EMBL" id="GII34154.1"/>
    </source>
</evidence>
<evidence type="ECO:0000313" key="2">
    <source>
        <dbReference type="Proteomes" id="UP000650628"/>
    </source>
</evidence>
<organism evidence="1 2">
    <name type="scientific">Planotetraspora mira</name>
    <dbReference type="NCBI Taxonomy" id="58121"/>
    <lineage>
        <taxon>Bacteria</taxon>
        <taxon>Bacillati</taxon>
        <taxon>Actinomycetota</taxon>
        <taxon>Actinomycetes</taxon>
        <taxon>Streptosporangiales</taxon>
        <taxon>Streptosporangiaceae</taxon>
        <taxon>Planotetraspora</taxon>
    </lineage>
</organism>
<sequence length="304" mass="34332">MSQDAAECHNGLMEAHGGHPFDPQILYVDLTADYRSLEAWGLHLFNSMAARLRAELSALRQEDSRFWPPEGWVPEGPHFVYEDFPSLFHTRRGRGPLFIAWDTNMVIDYFNYGRALWEGNDLPVVADENYASELEGLQLLIALWVLRDIRFIILPASINDAKKRLSAERKAHRIRAFEEFTSALGLVSSEPSGMDLPSREGLLILPDSLLEDALAGLPQGFDRVLVASAARMGIHVFMTMDKGILKQREAFRSFGLFLASPLDLLEALIGCGAFHCMLEPRYAYWPMPDQMRVGHLIRALPSFD</sequence>
<keyword evidence="2" id="KW-1185">Reference proteome</keyword>
<reference evidence="1 2" key="1">
    <citation type="submission" date="2021-01" db="EMBL/GenBank/DDBJ databases">
        <title>Whole genome shotgun sequence of Planotetraspora mira NBRC 15435.</title>
        <authorList>
            <person name="Komaki H."/>
            <person name="Tamura T."/>
        </authorList>
    </citation>
    <scope>NUCLEOTIDE SEQUENCE [LARGE SCALE GENOMIC DNA]</scope>
    <source>
        <strain evidence="1 2">NBRC 15435</strain>
    </source>
</reference>
<comment type="caution">
    <text evidence="1">The sequence shown here is derived from an EMBL/GenBank/DDBJ whole genome shotgun (WGS) entry which is preliminary data.</text>
</comment>
<proteinExistence type="predicted"/>
<dbReference type="AlphaFoldDB" id="A0A8J3U177"/>
<protein>
    <submittedName>
        <fullName evidence="1">Uncharacterized protein</fullName>
    </submittedName>
</protein>
<gene>
    <name evidence="1" type="ORF">Pmi06nite_75960</name>
</gene>
<name>A0A8J3U177_9ACTN</name>
<accession>A0A8J3U177</accession>